<proteinExistence type="predicted"/>
<evidence type="ECO:0000313" key="1">
    <source>
        <dbReference type="EMBL" id="SVE20864.1"/>
    </source>
</evidence>
<accession>A0A383BLT8</accession>
<organism evidence="1">
    <name type="scientific">marine metagenome</name>
    <dbReference type="NCBI Taxonomy" id="408172"/>
    <lineage>
        <taxon>unclassified sequences</taxon>
        <taxon>metagenomes</taxon>
        <taxon>ecological metagenomes</taxon>
    </lineage>
</organism>
<sequence>MPIKNPELTPWPLKESRCAGDYKIFKVRSDRRTSPRTGDEHEFFVIESVDWCNIIALTPD</sequence>
<name>A0A383BLT8_9ZZZZ</name>
<gene>
    <name evidence="1" type="ORF">METZ01_LOCUS473718</name>
</gene>
<reference evidence="1" key="1">
    <citation type="submission" date="2018-05" db="EMBL/GenBank/DDBJ databases">
        <authorList>
            <person name="Lanie J.A."/>
            <person name="Ng W.-L."/>
            <person name="Kazmierczak K.M."/>
            <person name="Andrzejewski T.M."/>
            <person name="Davidsen T.M."/>
            <person name="Wayne K.J."/>
            <person name="Tettelin H."/>
            <person name="Glass J.I."/>
            <person name="Rusch D."/>
            <person name="Podicherti R."/>
            <person name="Tsui H.-C.T."/>
            <person name="Winkler M.E."/>
        </authorList>
    </citation>
    <scope>NUCLEOTIDE SEQUENCE</scope>
</reference>
<feature type="non-terminal residue" evidence="1">
    <location>
        <position position="60"/>
    </location>
</feature>
<dbReference type="AlphaFoldDB" id="A0A383BLT8"/>
<protein>
    <submittedName>
        <fullName evidence="1">Uncharacterized protein</fullName>
    </submittedName>
</protein>
<dbReference type="EMBL" id="UINC01201498">
    <property type="protein sequence ID" value="SVE20864.1"/>
    <property type="molecule type" value="Genomic_DNA"/>
</dbReference>